<evidence type="ECO:0000256" key="5">
    <source>
        <dbReference type="ARBA" id="ARBA00022898"/>
    </source>
</evidence>
<reference evidence="8" key="1">
    <citation type="journal article" date="2020" name="Stud. Mycol.">
        <title>101 Dothideomycetes genomes: a test case for predicting lifestyles and emergence of pathogens.</title>
        <authorList>
            <person name="Haridas S."/>
            <person name="Albert R."/>
            <person name="Binder M."/>
            <person name="Bloem J."/>
            <person name="Labutti K."/>
            <person name="Salamov A."/>
            <person name="Andreopoulos B."/>
            <person name="Baker S."/>
            <person name="Barry K."/>
            <person name="Bills G."/>
            <person name="Bluhm B."/>
            <person name="Cannon C."/>
            <person name="Castanera R."/>
            <person name="Culley D."/>
            <person name="Daum C."/>
            <person name="Ezra D."/>
            <person name="Gonzalez J."/>
            <person name="Henrissat B."/>
            <person name="Kuo A."/>
            <person name="Liang C."/>
            <person name="Lipzen A."/>
            <person name="Lutzoni F."/>
            <person name="Magnuson J."/>
            <person name="Mondo S."/>
            <person name="Nolan M."/>
            <person name="Ohm R."/>
            <person name="Pangilinan J."/>
            <person name="Park H.-J."/>
            <person name="Ramirez L."/>
            <person name="Alfaro M."/>
            <person name="Sun H."/>
            <person name="Tritt A."/>
            <person name="Yoshinaga Y."/>
            <person name="Zwiers L.-H."/>
            <person name="Turgeon B."/>
            <person name="Goodwin S."/>
            <person name="Spatafora J."/>
            <person name="Crous P."/>
            <person name="Grigoriev I."/>
        </authorList>
    </citation>
    <scope>NUCLEOTIDE SEQUENCE</scope>
    <source>
        <strain evidence="8">CBS 110217</strain>
    </source>
</reference>
<dbReference type="Proteomes" id="UP000799777">
    <property type="component" value="Unassembled WGS sequence"/>
</dbReference>
<organism evidence="8 9">
    <name type="scientific">Setomelanomma holmii</name>
    <dbReference type="NCBI Taxonomy" id="210430"/>
    <lineage>
        <taxon>Eukaryota</taxon>
        <taxon>Fungi</taxon>
        <taxon>Dikarya</taxon>
        <taxon>Ascomycota</taxon>
        <taxon>Pezizomycotina</taxon>
        <taxon>Dothideomycetes</taxon>
        <taxon>Pleosporomycetidae</taxon>
        <taxon>Pleosporales</taxon>
        <taxon>Pleosporineae</taxon>
        <taxon>Phaeosphaeriaceae</taxon>
        <taxon>Setomelanomma</taxon>
    </lineage>
</organism>
<dbReference type="InterPro" id="IPR007197">
    <property type="entry name" value="rSAM"/>
</dbReference>
<dbReference type="Gene3D" id="3.20.20.70">
    <property type="entry name" value="Aldolase class I"/>
    <property type="match status" value="1"/>
</dbReference>
<dbReference type="InterPro" id="IPR003739">
    <property type="entry name" value="Lys_aminomutase/Glu_NH3_mut"/>
</dbReference>
<evidence type="ECO:0008006" key="10">
    <source>
        <dbReference type="Google" id="ProtNLM"/>
    </source>
</evidence>
<accession>A0A9P4H285</accession>
<dbReference type="GO" id="GO:0003824">
    <property type="term" value="F:catalytic activity"/>
    <property type="evidence" value="ECO:0007669"/>
    <property type="project" value="InterPro"/>
</dbReference>
<dbReference type="PANTHER" id="PTHR30538:SF0">
    <property type="entry name" value="L-LYSINE 2,3-AMINOMUTASE AQ_1632-RELATED"/>
    <property type="match status" value="1"/>
</dbReference>
<evidence type="ECO:0000313" key="9">
    <source>
        <dbReference type="Proteomes" id="UP000799777"/>
    </source>
</evidence>
<evidence type="ECO:0000256" key="7">
    <source>
        <dbReference type="ARBA" id="ARBA00023014"/>
    </source>
</evidence>
<comment type="caution">
    <text evidence="8">The sequence shown here is derived from an EMBL/GenBank/DDBJ whole genome shotgun (WGS) entry which is preliminary data.</text>
</comment>
<keyword evidence="9" id="KW-1185">Reference proteome</keyword>
<dbReference type="AlphaFoldDB" id="A0A9P4H285"/>
<evidence type="ECO:0000256" key="2">
    <source>
        <dbReference type="ARBA" id="ARBA00022485"/>
    </source>
</evidence>
<comment type="cofactor">
    <cofactor evidence="1">
        <name>pyridoxal 5'-phosphate</name>
        <dbReference type="ChEBI" id="CHEBI:597326"/>
    </cofactor>
</comment>
<sequence length="383" mass="43220">LVADVACALRRMPMDIRLPPFLLTRINWEDVLNCPVFRQFIPMQSALVNDHPMSQADSLNEWADSKVPGLVHRYPNKALFLATHMCSVYCSFCTRAYMVGTGAIDKRPMIPNRERWEKVFEYLRLNDAIHDVVLSGGDVYTLSPTHFHLLLNGQIPHIKRIRIGSKGLCAVPGRIVDPTDKWTEVLLRSTNRAVQLDKELCLHTHFNHVQEINGITREAARFLYQNGVTVRNQSVLLKGVNDTLKDLKDLIQALADLHISPYYIYQCDMTIGIEHLRTRISDMKRLEMALQGSTTGYYTPKFVVDLPGGGGKRIISTHDTYDEDTGISTWRAPALGGAKAERIYKYYDPKPVELGAPLEPFPLFPPVLGIRENRGGPSYFGGS</sequence>
<protein>
    <recommendedName>
        <fullName evidence="10">Kama family protein</fullName>
    </recommendedName>
</protein>
<dbReference type="SFLD" id="SFLDS00029">
    <property type="entry name" value="Radical_SAM"/>
    <property type="match status" value="1"/>
</dbReference>
<keyword evidence="6" id="KW-0408">Iron</keyword>
<proteinExistence type="predicted"/>
<keyword evidence="4" id="KW-0479">Metal-binding</keyword>
<dbReference type="OrthoDB" id="5396721at2759"/>
<keyword evidence="2" id="KW-0004">4Fe-4S</keyword>
<feature type="non-terminal residue" evidence="8">
    <location>
        <position position="1"/>
    </location>
</feature>
<keyword evidence="7" id="KW-0411">Iron-sulfur</keyword>
<name>A0A9P4H285_9PLEO</name>
<evidence type="ECO:0000256" key="6">
    <source>
        <dbReference type="ARBA" id="ARBA00023004"/>
    </source>
</evidence>
<dbReference type="GO" id="GO:0046872">
    <property type="term" value="F:metal ion binding"/>
    <property type="evidence" value="ECO:0007669"/>
    <property type="project" value="UniProtKB-KW"/>
</dbReference>
<dbReference type="InterPro" id="IPR058240">
    <property type="entry name" value="rSAM_sf"/>
</dbReference>
<dbReference type="SFLD" id="SFLDG01070">
    <property type="entry name" value="PLP-dependent"/>
    <property type="match status" value="1"/>
</dbReference>
<dbReference type="GO" id="GO:0051539">
    <property type="term" value="F:4 iron, 4 sulfur cluster binding"/>
    <property type="evidence" value="ECO:0007669"/>
    <property type="project" value="UniProtKB-KW"/>
</dbReference>
<keyword evidence="5" id="KW-0663">Pyridoxal phosphate</keyword>
<dbReference type="NCBIfam" id="TIGR00238">
    <property type="entry name" value="KamA family radical SAM protein"/>
    <property type="match status" value="1"/>
</dbReference>
<evidence type="ECO:0000256" key="4">
    <source>
        <dbReference type="ARBA" id="ARBA00022723"/>
    </source>
</evidence>
<gene>
    <name evidence="8" type="ORF">EK21DRAFT_75286</name>
</gene>
<evidence type="ECO:0000313" key="8">
    <source>
        <dbReference type="EMBL" id="KAF2025944.1"/>
    </source>
</evidence>
<evidence type="ECO:0000256" key="3">
    <source>
        <dbReference type="ARBA" id="ARBA00022691"/>
    </source>
</evidence>
<dbReference type="SUPFAM" id="SSF102114">
    <property type="entry name" value="Radical SAM enzymes"/>
    <property type="match status" value="1"/>
</dbReference>
<dbReference type="PANTHER" id="PTHR30538">
    <property type="entry name" value="LYSINE 2,3-AMINOMUTASE-RELATED"/>
    <property type="match status" value="1"/>
</dbReference>
<evidence type="ECO:0000256" key="1">
    <source>
        <dbReference type="ARBA" id="ARBA00001933"/>
    </source>
</evidence>
<dbReference type="InterPro" id="IPR013785">
    <property type="entry name" value="Aldolase_TIM"/>
</dbReference>
<dbReference type="EMBL" id="ML978253">
    <property type="protein sequence ID" value="KAF2025944.1"/>
    <property type="molecule type" value="Genomic_DNA"/>
</dbReference>
<keyword evidence="3" id="KW-0949">S-adenosyl-L-methionine</keyword>